<gene>
    <name evidence="2" type="ORF">TARUN_10518</name>
</gene>
<feature type="region of interest" description="Disordered" evidence="1">
    <location>
        <begin position="64"/>
        <end position="93"/>
    </location>
</feature>
<comment type="caution">
    <text evidence="2">The sequence shown here is derived from an EMBL/GenBank/DDBJ whole genome shotgun (WGS) entry which is preliminary data.</text>
</comment>
<dbReference type="AlphaFoldDB" id="A0A395N774"/>
<evidence type="ECO:0000313" key="2">
    <source>
        <dbReference type="EMBL" id="RFU71744.1"/>
    </source>
</evidence>
<name>A0A395N774_TRIAR</name>
<proteinExistence type="predicted"/>
<accession>A0A395N774</accession>
<reference evidence="2 3" key="1">
    <citation type="journal article" date="2018" name="PLoS Pathog.">
        <title>Evolution of structural diversity of trichothecenes, a family of toxins produced by plant pathogenic and entomopathogenic fungi.</title>
        <authorList>
            <person name="Proctor R.H."/>
            <person name="McCormick S.P."/>
            <person name="Kim H.S."/>
            <person name="Cardoza R.E."/>
            <person name="Stanley A.M."/>
            <person name="Lindo L."/>
            <person name="Kelly A."/>
            <person name="Brown D.W."/>
            <person name="Lee T."/>
            <person name="Vaughan M.M."/>
            <person name="Alexander N.J."/>
            <person name="Busman M."/>
            <person name="Gutierrez S."/>
        </authorList>
    </citation>
    <scope>NUCLEOTIDE SEQUENCE [LARGE SCALE GENOMIC DNA]</scope>
    <source>
        <strain evidence="2 3">IBT 40837</strain>
    </source>
</reference>
<dbReference type="EMBL" id="PXOA01001319">
    <property type="protein sequence ID" value="RFU71744.1"/>
    <property type="molecule type" value="Genomic_DNA"/>
</dbReference>
<protein>
    <submittedName>
        <fullName evidence="2">Uncharacterized protein</fullName>
    </submittedName>
</protein>
<feature type="compositionally biased region" description="Polar residues" evidence="1">
    <location>
        <begin position="64"/>
        <end position="74"/>
    </location>
</feature>
<evidence type="ECO:0000256" key="1">
    <source>
        <dbReference type="SAM" id="MobiDB-lite"/>
    </source>
</evidence>
<sequence>MILRWFHLQEAGRSIIRRTTSPGAVVIVVIAPSTAASRAVDVEMKSGHELVRVMSAVEVTLQLQQDPETHSATAGTGRLGRRTPKKTLAPSHWPWASSLKSERSAPFPRRAGSAPRSPIFDLLVPLRQCAMASLTLLDAR</sequence>
<dbReference type="Proteomes" id="UP000266272">
    <property type="component" value="Unassembled WGS sequence"/>
</dbReference>
<evidence type="ECO:0000313" key="3">
    <source>
        <dbReference type="Proteomes" id="UP000266272"/>
    </source>
</evidence>
<dbReference type="OrthoDB" id="10638927at2759"/>
<organism evidence="2 3">
    <name type="scientific">Trichoderma arundinaceum</name>
    <dbReference type="NCBI Taxonomy" id="490622"/>
    <lineage>
        <taxon>Eukaryota</taxon>
        <taxon>Fungi</taxon>
        <taxon>Dikarya</taxon>
        <taxon>Ascomycota</taxon>
        <taxon>Pezizomycotina</taxon>
        <taxon>Sordariomycetes</taxon>
        <taxon>Hypocreomycetidae</taxon>
        <taxon>Hypocreales</taxon>
        <taxon>Hypocreaceae</taxon>
        <taxon>Trichoderma</taxon>
    </lineage>
</organism>
<keyword evidence="3" id="KW-1185">Reference proteome</keyword>